<accession>A0A5N6R1X7</accession>
<keyword evidence="8" id="KW-0479">Metal-binding</keyword>
<evidence type="ECO:0000256" key="10">
    <source>
        <dbReference type="ARBA" id="ARBA00022946"/>
    </source>
</evidence>
<reference evidence="16 17" key="1">
    <citation type="submission" date="2019-06" db="EMBL/GenBank/DDBJ databases">
        <title>A chromosomal-level reference genome of Carpinus fangiana (Coryloideae, Betulaceae).</title>
        <authorList>
            <person name="Yang X."/>
            <person name="Wang Z."/>
            <person name="Zhang L."/>
            <person name="Hao G."/>
            <person name="Liu J."/>
            <person name="Yang Y."/>
        </authorList>
    </citation>
    <scope>NUCLEOTIDE SEQUENCE [LARGE SCALE GENOMIC DNA]</scope>
    <source>
        <strain evidence="16">Cfa_2016G</strain>
        <tissue evidence="16">Leaf</tissue>
    </source>
</reference>
<dbReference type="OrthoDB" id="1924153at2759"/>
<evidence type="ECO:0000256" key="5">
    <source>
        <dbReference type="ARBA" id="ARBA00022516"/>
    </source>
</evidence>
<keyword evidence="14" id="KW-0275">Fatty acid biosynthesis</keyword>
<evidence type="ECO:0000313" key="16">
    <source>
        <dbReference type="EMBL" id="KAE8022701.1"/>
    </source>
</evidence>
<name>A0A5N6R1X7_9ROSI</name>
<sequence>MTNIRFLSTTTVQPTESPNESTLRIELTPWDLQLLAVDHIQKGLLFLKPTPSQENKLKGSVIDHLKTSLSRTLDIFYPLAGRLVNAKPMAREILVGNVTTTAGDLLEHGLGWAAWQINEMIASQKAEEIKKGRPLAVRSGVGNKFDGKLTVFPGPEEGSIDFEACLSPETLLAMADDAEKATSSGDANVNAVHPMLPDKVEIFKFMEEWIRSDILTLLKLVEKSWQPQDFLPNPTSYGFVEQVNDLRERTKDIPDEYFVVLVGGMITEEALPTYQALINGTKVFTMKRVAIPHHGQEDGVQKKTSMDAGTKTSPYFFAIYTSFQERANTAKLAMKHGDEKLAQLCGTIAVDEKRHETAYTKIVGKLFELDPNETVIVFADMMRRKILMPAHLMYDGYDENLFDHFANITSRIGVYTAKDYREILEHLVSKWNIN</sequence>
<dbReference type="GO" id="GO:0006633">
    <property type="term" value="P:fatty acid biosynthetic process"/>
    <property type="evidence" value="ECO:0007669"/>
    <property type="project" value="UniProtKB-KW"/>
</dbReference>
<comment type="pathway">
    <text evidence="3">Lipid metabolism; fatty acid metabolism.</text>
</comment>
<evidence type="ECO:0000256" key="14">
    <source>
        <dbReference type="ARBA" id="ARBA00023160"/>
    </source>
</evidence>
<keyword evidence="7" id="KW-0934">Plastid</keyword>
<dbReference type="Proteomes" id="UP000327013">
    <property type="component" value="Chromosome 3"/>
</dbReference>
<keyword evidence="13" id="KW-0443">Lipid metabolism</keyword>
<dbReference type="InterPro" id="IPR009078">
    <property type="entry name" value="Ferritin-like_SF"/>
</dbReference>
<keyword evidence="10" id="KW-0809">Transit peptide</keyword>
<keyword evidence="5" id="KW-0444">Lipid biosynthesis</keyword>
<keyword evidence="17" id="KW-1185">Reference proteome</keyword>
<evidence type="ECO:0000256" key="15">
    <source>
        <dbReference type="SAM" id="MobiDB-lite"/>
    </source>
</evidence>
<comment type="similarity">
    <text evidence="4">Belongs to the fatty acid desaturase type 2 family.</text>
</comment>
<comment type="subcellular location">
    <subcellularLocation>
        <location evidence="2">Plastid</location>
        <location evidence="2">Chloroplast</location>
    </subcellularLocation>
</comment>
<gene>
    <name evidence="16" type="ORF">FH972_008482</name>
</gene>
<keyword evidence="9" id="KW-0276">Fatty acid metabolism</keyword>
<keyword evidence="12" id="KW-0408">Iron</keyword>
<evidence type="ECO:0000256" key="3">
    <source>
        <dbReference type="ARBA" id="ARBA00004872"/>
    </source>
</evidence>
<evidence type="ECO:0000256" key="2">
    <source>
        <dbReference type="ARBA" id="ARBA00004229"/>
    </source>
</evidence>
<feature type="region of interest" description="Disordered" evidence="15">
    <location>
        <begin position="1"/>
        <end position="20"/>
    </location>
</feature>
<evidence type="ECO:0000256" key="8">
    <source>
        <dbReference type="ARBA" id="ARBA00022723"/>
    </source>
</evidence>
<protein>
    <recommendedName>
        <fullName evidence="18">Acyl-[acyl-carrier-protein] desaturase</fullName>
    </recommendedName>
</protein>
<dbReference type="SUPFAM" id="SSF47240">
    <property type="entry name" value="Ferritin-like"/>
    <property type="match status" value="1"/>
</dbReference>
<evidence type="ECO:0000256" key="11">
    <source>
        <dbReference type="ARBA" id="ARBA00023002"/>
    </source>
</evidence>
<keyword evidence="11" id="KW-0560">Oxidoreductase</keyword>
<evidence type="ECO:0000256" key="12">
    <source>
        <dbReference type="ARBA" id="ARBA00023004"/>
    </source>
</evidence>
<dbReference type="Gene3D" id="1.10.620.20">
    <property type="entry name" value="Ribonucleotide Reductase, subunit A"/>
    <property type="match status" value="2"/>
</dbReference>
<dbReference type="AlphaFoldDB" id="A0A5N6R1X7"/>
<dbReference type="InterPro" id="IPR023213">
    <property type="entry name" value="CAT-like_dom_sf"/>
</dbReference>
<dbReference type="InterPro" id="IPR012348">
    <property type="entry name" value="RNR-like"/>
</dbReference>
<evidence type="ECO:0000256" key="7">
    <source>
        <dbReference type="ARBA" id="ARBA00022640"/>
    </source>
</evidence>
<dbReference type="PANTHER" id="PTHR31155:SF27">
    <property type="entry name" value="STEAROYL-[ACYL-CARRIER-PROTEIN] 9-DESATURASE 5, CHLOROPLASTIC"/>
    <property type="match status" value="1"/>
</dbReference>
<dbReference type="PANTHER" id="PTHR31155">
    <property type="entry name" value="ACYL- ACYL-CARRIER-PROTEIN DESATURASE-RELATED"/>
    <property type="match status" value="1"/>
</dbReference>
<evidence type="ECO:0008006" key="18">
    <source>
        <dbReference type="Google" id="ProtNLM"/>
    </source>
</evidence>
<comment type="cofactor">
    <cofactor evidence="1">
        <name>Fe(2+)</name>
        <dbReference type="ChEBI" id="CHEBI:29033"/>
    </cofactor>
</comment>
<dbReference type="GO" id="GO:0046872">
    <property type="term" value="F:metal ion binding"/>
    <property type="evidence" value="ECO:0007669"/>
    <property type="project" value="UniProtKB-KW"/>
</dbReference>
<evidence type="ECO:0000256" key="13">
    <source>
        <dbReference type="ARBA" id="ARBA00023098"/>
    </source>
</evidence>
<evidence type="ECO:0000313" key="17">
    <source>
        <dbReference type="Proteomes" id="UP000327013"/>
    </source>
</evidence>
<proteinExistence type="inferred from homology"/>
<dbReference type="InterPro" id="IPR005067">
    <property type="entry name" value="Fatty_acid_desaturase-2"/>
</dbReference>
<dbReference type="Gene3D" id="3.30.559.10">
    <property type="entry name" value="Chloramphenicol acetyltransferase-like domain"/>
    <property type="match status" value="1"/>
</dbReference>
<dbReference type="Pfam" id="PF02458">
    <property type="entry name" value="Transferase"/>
    <property type="match status" value="1"/>
</dbReference>
<dbReference type="GO" id="GO:0009570">
    <property type="term" value="C:chloroplast stroma"/>
    <property type="evidence" value="ECO:0007669"/>
    <property type="project" value="TreeGrafter"/>
</dbReference>
<evidence type="ECO:0000256" key="6">
    <source>
        <dbReference type="ARBA" id="ARBA00022528"/>
    </source>
</evidence>
<evidence type="ECO:0000256" key="9">
    <source>
        <dbReference type="ARBA" id="ARBA00022832"/>
    </source>
</evidence>
<evidence type="ECO:0000256" key="1">
    <source>
        <dbReference type="ARBA" id="ARBA00001954"/>
    </source>
</evidence>
<organism evidence="16 17">
    <name type="scientific">Carpinus fangiana</name>
    <dbReference type="NCBI Taxonomy" id="176857"/>
    <lineage>
        <taxon>Eukaryota</taxon>
        <taxon>Viridiplantae</taxon>
        <taxon>Streptophyta</taxon>
        <taxon>Embryophyta</taxon>
        <taxon>Tracheophyta</taxon>
        <taxon>Spermatophyta</taxon>
        <taxon>Magnoliopsida</taxon>
        <taxon>eudicotyledons</taxon>
        <taxon>Gunneridae</taxon>
        <taxon>Pentapetalae</taxon>
        <taxon>rosids</taxon>
        <taxon>fabids</taxon>
        <taxon>Fagales</taxon>
        <taxon>Betulaceae</taxon>
        <taxon>Carpinus</taxon>
    </lineage>
</organism>
<dbReference type="Pfam" id="PF03405">
    <property type="entry name" value="FA_desaturase_2"/>
    <property type="match status" value="2"/>
</dbReference>
<evidence type="ECO:0000256" key="4">
    <source>
        <dbReference type="ARBA" id="ARBA00008749"/>
    </source>
</evidence>
<dbReference type="EMBL" id="CM017323">
    <property type="protein sequence ID" value="KAE8022701.1"/>
    <property type="molecule type" value="Genomic_DNA"/>
</dbReference>
<keyword evidence="6" id="KW-0150">Chloroplast</keyword>
<dbReference type="GO" id="GO:0045300">
    <property type="term" value="F:stearoyl-[ACP] desaturase activity"/>
    <property type="evidence" value="ECO:0007669"/>
    <property type="project" value="InterPro"/>
</dbReference>